<dbReference type="AlphaFoldDB" id="A0A934QRI3"/>
<gene>
    <name evidence="4" type="ORF">JHE00_08435</name>
</gene>
<dbReference type="Gene3D" id="3.40.630.30">
    <property type="match status" value="1"/>
</dbReference>
<dbReference type="EMBL" id="JAENJH010000002">
    <property type="protein sequence ID" value="MBK1784354.1"/>
    <property type="molecule type" value="Genomic_DNA"/>
</dbReference>
<dbReference type="InterPro" id="IPR016181">
    <property type="entry name" value="Acyl_CoA_acyltransferase"/>
</dbReference>
<dbReference type="CDD" id="cd04301">
    <property type="entry name" value="NAT_SF"/>
    <property type="match status" value="1"/>
</dbReference>
<evidence type="ECO:0000256" key="2">
    <source>
        <dbReference type="ARBA" id="ARBA00023315"/>
    </source>
</evidence>
<dbReference type="Pfam" id="PF13302">
    <property type="entry name" value="Acetyltransf_3"/>
    <property type="match status" value="1"/>
</dbReference>
<dbReference type="PROSITE" id="PS51186">
    <property type="entry name" value="GNAT"/>
    <property type="match status" value="1"/>
</dbReference>
<accession>A0A934QRI3</accession>
<evidence type="ECO:0000313" key="4">
    <source>
        <dbReference type="EMBL" id="MBK1784354.1"/>
    </source>
</evidence>
<dbReference type="InterPro" id="IPR000182">
    <property type="entry name" value="GNAT_dom"/>
</dbReference>
<dbReference type="GO" id="GO:0016747">
    <property type="term" value="F:acyltransferase activity, transferring groups other than amino-acyl groups"/>
    <property type="evidence" value="ECO:0007669"/>
    <property type="project" value="InterPro"/>
</dbReference>
<comment type="caution">
    <text evidence="4">The sequence shown here is derived from an EMBL/GenBank/DDBJ whole genome shotgun (WGS) entry which is preliminary data.</text>
</comment>
<proteinExistence type="predicted"/>
<dbReference type="PANTHER" id="PTHR43877">
    <property type="entry name" value="AMINOALKYLPHOSPHONATE N-ACETYLTRANSFERASE-RELATED-RELATED"/>
    <property type="match status" value="1"/>
</dbReference>
<keyword evidence="5" id="KW-1185">Reference proteome</keyword>
<keyword evidence="2" id="KW-0012">Acyltransferase</keyword>
<dbReference type="InterPro" id="IPR050832">
    <property type="entry name" value="Bact_Acetyltransf"/>
</dbReference>
<evidence type="ECO:0000313" key="5">
    <source>
        <dbReference type="Proteomes" id="UP000635245"/>
    </source>
</evidence>
<reference evidence="4" key="1">
    <citation type="submission" date="2020-12" db="EMBL/GenBank/DDBJ databases">
        <title>Prauserella sp. ASG 168, a novel actinomycete isolated from cave rock.</title>
        <authorList>
            <person name="Suriyachadkun C."/>
        </authorList>
    </citation>
    <scope>NUCLEOTIDE SEQUENCE</scope>
    <source>
        <strain evidence="4">ASG 168</strain>
    </source>
</reference>
<name>A0A934QRI3_9PSEU</name>
<evidence type="ECO:0000256" key="1">
    <source>
        <dbReference type="ARBA" id="ARBA00022679"/>
    </source>
</evidence>
<organism evidence="4 5">
    <name type="scientific">Prauserella cavernicola</name>
    <dbReference type="NCBI Taxonomy" id="2800127"/>
    <lineage>
        <taxon>Bacteria</taxon>
        <taxon>Bacillati</taxon>
        <taxon>Actinomycetota</taxon>
        <taxon>Actinomycetes</taxon>
        <taxon>Pseudonocardiales</taxon>
        <taxon>Pseudonocardiaceae</taxon>
        <taxon>Prauserella</taxon>
    </lineage>
</organism>
<protein>
    <submittedName>
        <fullName evidence="4">GNAT family N-acetyltransferase</fullName>
    </submittedName>
</protein>
<keyword evidence="1" id="KW-0808">Transferase</keyword>
<dbReference type="Proteomes" id="UP000635245">
    <property type="component" value="Unassembled WGS sequence"/>
</dbReference>
<feature type="domain" description="N-acetyltransferase" evidence="3">
    <location>
        <begin position="1"/>
        <end position="151"/>
    </location>
</feature>
<sequence length="153" mass="16474">MTVREATEGDAELLLAWRNDPGTRRWSRAGEVVALEDHMRWLEGVLASPDRLLFVAEEGGPVGTVRFDVVEGESVGTWEVSITVAPGSRGRGLAGRVLAAGERELRGLRSARRVLATVHEDNVASLALFGRAGYAVTPEPGPFRVLAKSLENA</sequence>
<evidence type="ECO:0000259" key="3">
    <source>
        <dbReference type="PROSITE" id="PS51186"/>
    </source>
</evidence>
<dbReference type="SUPFAM" id="SSF55729">
    <property type="entry name" value="Acyl-CoA N-acyltransferases (Nat)"/>
    <property type="match status" value="1"/>
</dbReference>